<dbReference type="Gene3D" id="2.40.50.40">
    <property type="match status" value="1"/>
</dbReference>
<evidence type="ECO:0000259" key="1">
    <source>
        <dbReference type="PROSITE" id="PS50013"/>
    </source>
</evidence>
<accession>A0ABR0A8H8</accession>
<dbReference type="InterPro" id="IPR016197">
    <property type="entry name" value="Chromo-like_dom_sf"/>
</dbReference>
<evidence type="ECO:0000313" key="3">
    <source>
        <dbReference type="Proteomes" id="UP001234178"/>
    </source>
</evidence>
<dbReference type="InterPro" id="IPR000953">
    <property type="entry name" value="Chromo/chromo_shadow_dom"/>
</dbReference>
<dbReference type="PROSITE" id="PS50013">
    <property type="entry name" value="CHROMO_2"/>
    <property type="match status" value="1"/>
</dbReference>
<protein>
    <recommendedName>
        <fullName evidence="1">Chromo domain-containing protein</fullName>
    </recommendedName>
</protein>
<sequence>MNVRLSAQLFSNKTAMAFNVLRNYKEDTEVGRLIKSTFKDTEKIERLTKVMNDVFYILNLRFCKVGIAKDTFPPKKENLIKCFKYCLKQNILFGIVRSVDTRLSYLVKQVKGSNIDDKEPIELLVTMSKCLQEHAKKSDITAKEYKEAIKDKLLDELTIHYVDDVSEEESHTIPLFCEEHRDYNLKYLVMEYVKVRFHLESKRLRKLLVLPSKTKCYEQSNLKWLKIRNFEVEEIVDRGLYRNEEGLLRVWYLIKFKGYPDTDNQWIPAKLTNCRTLIREFNKKKIMNNVLTPPQSNSDEIVELFEDVGGGGVALRMLVVVWLIEGKAWVWMVVRMGEWMDFVWMVVCLWEWVAWERMLVLAGMAERLSLEGAFL</sequence>
<dbReference type="EMBL" id="JAOYFB010000036">
    <property type="protein sequence ID" value="KAK4021435.1"/>
    <property type="molecule type" value="Genomic_DNA"/>
</dbReference>
<keyword evidence="3" id="KW-1185">Reference proteome</keyword>
<dbReference type="InterPro" id="IPR023780">
    <property type="entry name" value="Chromo_domain"/>
</dbReference>
<dbReference type="Proteomes" id="UP001234178">
    <property type="component" value="Unassembled WGS sequence"/>
</dbReference>
<comment type="caution">
    <text evidence="2">The sequence shown here is derived from an EMBL/GenBank/DDBJ whole genome shotgun (WGS) entry which is preliminary data.</text>
</comment>
<gene>
    <name evidence="2" type="ORF">OUZ56_003351</name>
</gene>
<evidence type="ECO:0000313" key="2">
    <source>
        <dbReference type="EMBL" id="KAK4021435.1"/>
    </source>
</evidence>
<dbReference type="SMART" id="SM00298">
    <property type="entry name" value="CHROMO"/>
    <property type="match status" value="1"/>
</dbReference>
<dbReference type="CDD" id="cd00024">
    <property type="entry name" value="CD_CSD"/>
    <property type="match status" value="1"/>
</dbReference>
<organism evidence="2 3">
    <name type="scientific">Daphnia magna</name>
    <dbReference type="NCBI Taxonomy" id="35525"/>
    <lineage>
        <taxon>Eukaryota</taxon>
        <taxon>Metazoa</taxon>
        <taxon>Ecdysozoa</taxon>
        <taxon>Arthropoda</taxon>
        <taxon>Crustacea</taxon>
        <taxon>Branchiopoda</taxon>
        <taxon>Diplostraca</taxon>
        <taxon>Cladocera</taxon>
        <taxon>Anomopoda</taxon>
        <taxon>Daphniidae</taxon>
        <taxon>Daphnia</taxon>
    </lineage>
</organism>
<reference evidence="2 3" key="1">
    <citation type="journal article" date="2023" name="Nucleic Acids Res.">
        <title>The hologenome of Daphnia magna reveals possible DNA methylation and microbiome-mediated evolution of the host genome.</title>
        <authorList>
            <person name="Chaturvedi A."/>
            <person name="Li X."/>
            <person name="Dhandapani V."/>
            <person name="Marshall H."/>
            <person name="Kissane S."/>
            <person name="Cuenca-Cambronero M."/>
            <person name="Asole G."/>
            <person name="Calvet F."/>
            <person name="Ruiz-Romero M."/>
            <person name="Marangio P."/>
            <person name="Guigo R."/>
            <person name="Rago D."/>
            <person name="Mirbahai L."/>
            <person name="Eastwood N."/>
            <person name="Colbourne J.K."/>
            <person name="Zhou J."/>
            <person name="Mallon E."/>
            <person name="Orsini L."/>
        </authorList>
    </citation>
    <scope>NUCLEOTIDE SEQUENCE [LARGE SCALE GENOMIC DNA]</scope>
    <source>
        <strain evidence="2">LRV0_1</strain>
    </source>
</reference>
<proteinExistence type="predicted"/>
<dbReference type="Pfam" id="PF00385">
    <property type="entry name" value="Chromo"/>
    <property type="match status" value="1"/>
</dbReference>
<name>A0ABR0A8H8_9CRUS</name>
<feature type="domain" description="Chromo" evidence="1">
    <location>
        <begin position="230"/>
        <end position="285"/>
    </location>
</feature>
<dbReference type="SUPFAM" id="SSF54160">
    <property type="entry name" value="Chromo domain-like"/>
    <property type="match status" value="1"/>
</dbReference>